<accession>A0A7J7E031</accession>
<keyword evidence="2" id="KW-1185">Reference proteome</keyword>
<name>A0A7J7E031_TRIWF</name>
<evidence type="ECO:0000313" key="2">
    <source>
        <dbReference type="Proteomes" id="UP000593562"/>
    </source>
</evidence>
<dbReference type="Proteomes" id="UP000593562">
    <property type="component" value="Unassembled WGS sequence"/>
</dbReference>
<dbReference type="PANTHER" id="PTHR33702:SF2">
    <property type="match status" value="1"/>
</dbReference>
<reference evidence="1 2" key="1">
    <citation type="journal article" date="2020" name="Nat. Commun.">
        <title>Genome of Tripterygium wilfordii and identification of cytochrome P450 involved in triptolide biosynthesis.</title>
        <authorList>
            <person name="Tu L."/>
            <person name="Su P."/>
            <person name="Zhang Z."/>
            <person name="Gao L."/>
            <person name="Wang J."/>
            <person name="Hu T."/>
            <person name="Zhou J."/>
            <person name="Zhang Y."/>
            <person name="Zhao Y."/>
            <person name="Liu Y."/>
            <person name="Song Y."/>
            <person name="Tong Y."/>
            <person name="Lu Y."/>
            <person name="Yang J."/>
            <person name="Xu C."/>
            <person name="Jia M."/>
            <person name="Peters R.J."/>
            <person name="Huang L."/>
            <person name="Gao W."/>
        </authorList>
    </citation>
    <scope>NUCLEOTIDE SEQUENCE [LARGE SCALE GENOMIC DNA]</scope>
    <source>
        <strain evidence="2">cv. XIE 37</strain>
        <tissue evidence="1">Leaf</tissue>
    </source>
</reference>
<dbReference type="OrthoDB" id="764584at2759"/>
<dbReference type="EMBL" id="JAAARO010000002">
    <property type="protein sequence ID" value="KAF5751889.1"/>
    <property type="molecule type" value="Genomic_DNA"/>
</dbReference>
<protein>
    <submittedName>
        <fullName evidence="1">Uncharacterized protein</fullName>
    </submittedName>
</protein>
<gene>
    <name evidence="1" type="ORF">HS088_TW02G00908</name>
</gene>
<organism evidence="1 2">
    <name type="scientific">Tripterygium wilfordii</name>
    <name type="common">Thunder God vine</name>
    <dbReference type="NCBI Taxonomy" id="458696"/>
    <lineage>
        <taxon>Eukaryota</taxon>
        <taxon>Viridiplantae</taxon>
        <taxon>Streptophyta</taxon>
        <taxon>Embryophyta</taxon>
        <taxon>Tracheophyta</taxon>
        <taxon>Spermatophyta</taxon>
        <taxon>Magnoliopsida</taxon>
        <taxon>eudicotyledons</taxon>
        <taxon>Gunneridae</taxon>
        <taxon>Pentapetalae</taxon>
        <taxon>rosids</taxon>
        <taxon>fabids</taxon>
        <taxon>Celastrales</taxon>
        <taxon>Celastraceae</taxon>
        <taxon>Tripterygium</taxon>
    </lineage>
</organism>
<dbReference type="AlphaFoldDB" id="A0A7J7E031"/>
<proteinExistence type="predicted"/>
<sequence length="136" mass="15611">MEIPCYDNLKRYWRRRQYQRLINNRRKIKVVRLGGRGGGGGPSSGGRSRRIRILIPKLRLKSLSPIKLLARLHDAYIDMMIRFAVSSNNTKLFAGSKVARNSQQVSMVSSGEQVDTKFVMEIYKRLAPSMPEVRAF</sequence>
<dbReference type="PANTHER" id="PTHR33702">
    <property type="entry name" value="BNAA09G40010D PROTEIN"/>
    <property type="match status" value="1"/>
</dbReference>
<evidence type="ECO:0000313" key="1">
    <source>
        <dbReference type="EMBL" id="KAF5751889.1"/>
    </source>
</evidence>
<comment type="caution">
    <text evidence="1">The sequence shown here is derived from an EMBL/GenBank/DDBJ whole genome shotgun (WGS) entry which is preliminary data.</text>
</comment>
<dbReference type="InParanoid" id="A0A7J7E031"/>